<proteinExistence type="predicted"/>
<dbReference type="Proteomes" id="UP000253664">
    <property type="component" value="Unassembled WGS sequence"/>
</dbReference>
<feature type="region of interest" description="Disordered" evidence="1">
    <location>
        <begin position="22"/>
        <end position="46"/>
    </location>
</feature>
<comment type="caution">
    <text evidence="2">The sequence shown here is derived from an EMBL/GenBank/DDBJ whole genome shotgun (WGS) entry which is preliminary data.</text>
</comment>
<evidence type="ECO:0000256" key="1">
    <source>
        <dbReference type="SAM" id="MobiDB-lite"/>
    </source>
</evidence>
<accession>A0A367L5A4</accession>
<dbReference type="AlphaFoldDB" id="A0A367L5A4"/>
<feature type="region of interest" description="Disordered" evidence="1">
    <location>
        <begin position="122"/>
        <end position="141"/>
    </location>
</feature>
<sequence>LDLQEGKKERRSGKGWIYQSLVVAEEGEEEEEEKRETGSPRWDSNTGGMMVIKAAYKKSLPTFFSPPPRHAVMPPHAPPFPRGPRGLDFQKHVSLVLGRVTFGSSFRPLGCRFGPDDLTVSASPCPIPTTSVEPNDDDDDNDKTQAFVPVNVHSLFLHRFLTSCF</sequence>
<name>A0A367L5A4_9HYPO</name>
<feature type="non-terminal residue" evidence="2">
    <location>
        <position position="1"/>
    </location>
</feature>
<reference evidence="2 3" key="1">
    <citation type="journal article" date="2015" name="BMC Genomics">
        <title>Insights from the genome of Ophiocordyceps polyrhachis-furcata to pathogenicity and host specificity in insect fungi.</title>
        <authorList>
            <person name="Wichadakul D."/>
            <person name="Kobmoo N."/>
            <person name="Ingsriswang S."/>
            <person name="Tangphatsornruang S."/>
            <person name="Chantasingh D."/>
            <person name="Luangsa-ard J.J."/>
            <person name="Eurwilaichitr L."/>
        </authorList>
    </citation>
    <scope>NUCLEOTIDE SEQUENCE [LARGE SCALE GENOMIC DNA]</scope>
    <source>
        <strain evidence="2 3">BCC 54312</strain>
    </source>
</reference>
<organism evidence="2 3">
    <name type="scientific">Ophiocordyceps polyrhachis-furcata BCC 54312</name>
    <dbReference type="NCBI Taxonomy" id="1330021"/>
    <lineage>
        <taxon>Eukaryota</taxon>
        <taxon>Fungi</taxon>
        <taxon>Dikarya</taxon>
        <taxon>Ascomycota</taxon>
        <taxon>Pezizomycotina</taxon>
        <taxon>Sordariomycetes</taxon>
        <taxon>Hypocreomycetidae</taxon>
        <taxon>Hypocreales</taxon>
        <taxon>Ophiocordycipitaceae</taxon>
        <taxon>Ophiocordyceps</taxon>
    </lineage>
</organism>
<dbReference type="EMBL" id="LKCN02000014">
    <property type="protein sequence ID" value="RCI09616.1"/>
    <property type="molecule type" value="Genomic_DNA"/>
</dbReference>
<keyword evidence="3" id="KW-1185">Reference proteome</keyword>
<evidence type="ECO:0000313" key="3">
    <source>
        <dbReference type="Proteomes" id="UP000253664"/>
    </source>
</evidence>
<evidence type="ECO:0000313" key="2">
    <source>
        <dbReference type="EMBL" id="RCI09616.1"/>
    </source>
</evidence>
<protein>
    <submittedName>
        <fullName evidence="2">Uncharacterized protein</fullName>
    </submittedName>
</protein>
<gene>
    <name evidence="2" type="ORF">L249_4008</name>
</gene>